<feature type="domain" description="HTH araC/xylS-type" evidence="4">
    <location>
        <begin position="182"/>
        <end position="280"/>
    </location>
</feature>
<dbReference type="AlphaFoldDB" id="A0A2W2AMN8"/>
<dbReference type="Pfam" id="PF12833">
    <property type="entry name" value="HTH_18"/>
    <property type="match status" value="1"/>
</dbReference>
<dbReference type="OrthoDB" id="9793451at2"/>
<name>A0A2W2AMN8_9BACT</name>
<dbReference type="InterPro" id="IPR037923">
    <property type="entry name" value="HTH-like"/>
</dbReference>
<dbReference type="GO" id="GO:0043565">
    <property type="term" value="F:sequence-specific DNA binding"/>
    <property type="evidence" value="ECO:0007669"/>
    <property type="project" value="InterPro"/>
</dbReference>
<dbReference type="Proteomes" id="UP000248745">
    <property type="component" value="Unassembled WGS sequence"/>
</dbReference>
<evidence type="ECO:0000256" key="1">
    <source>
        <dbReference type="ARBA" id="ARBA00023015"/>
    </source>
</evidence>
<dbReference type="SMART" id="SM00342">
    <property type="entry name" value="HTH_ARAC"/>
    <property type="match status" value="1"/>
</dbReference>
<reference evidence="5 6" key="1">
    <citation type="submission" date="2018-06" db="EMBL/GenBank/DDBJ databases">
        <title>Mucibacter soli gen. nov., sp. nov., a new member of the family Chitinophagaceae producing mucin.</title>
        <authorList>
            <person name="Kim M.-K."/>
            <person name="Park S."/>
            <person name="Kim T.-S."/>
            <person name="Joung Y."/>
            <person name="Han J.-H."/>
            <person name="Kim S.B."/>
        </authorList>
    </citation>
    <scope>NUCLEOTIDE SEQUENCE [LARGE SCALE GENOMIC DNA]</scope>
    <source>
        <strain evidence="5 6">R1-15</strain>
    </source>
</reference>
<sequence length="282" mass="32803">MLIPIHDFTKDNEGSVPFRFISLGASSHYDFSEPHRHNYYEIFFFKEGGGTHFIDFTEYPIADHAIHFVSPGQVHRLQRNRNAHGSIVLFSRDFFHPVAGNSGSLFSFPFLNNSPYPVMDVTQEEFDEFVPLLSIIANEKEKSRELYREFLRSCLNATLLKCLHVFDSIYPDRVQKQGTAFNTFRELIEKEYRTQRQPAWYAAQLHITEKRLNELCKDATGENVTNYIKQRIMLEAKRLLANTDHSVKEIATFLGFDDPAYFNRFYKTNTGMTAGEFRKNGN</sequence>
<dbReference type="Gene3D" id="2.60.120.10">
    <property type="entry name" value="Jelly Rolls"/>
    <property type="match status" value="1"/>
</dbReference>
<organism evidence="5 6">
    <name type="scientific">Taibaiella soli</name>
    <dbReference type="NCBI Taxonomy" id="1649169"/>
    <lineage>
        <taxon>Bacteria</taxon>
        <taxon>Pseudomonadati</taxon>
        <taxon>Bacteroidota</taxon>
        <taxon>Chitinophagia</taxon>
        <taxon>Chitinophagales</taxon>
        <taxon>Chitinophagaceae</taxon>
        <taxon>Taibaiella</taxon>
    </lineage>
</organism>
<dbReference type="PANTHER" id="PTHR43280:SF32">
    <property type="entry name" value="TRANSCRIPTIONAL REGULATORY PROTEIN"/>
    <property type="match status" value="1"/>
</dbReference>
<dbReference type="PROSITE" id="PS01124">
    <property type="entry name" value="HTH_ARAC_FAMILY_2"/>
    <property type="match status" value="1"/>
</dbReference>
<protein>
    <recommendedName>
        <fullName evidence="4">HTH araC/xylS-type domain-containing protein</fullName>
    </recommendedName>
</protein>
<dbReference type="SUPFAM" id="SSF51215">
    <property type="entry name" value="Regulatory protein AraC"/>
    <property type="match status" value="1"/>
</dbReference>
<proteinExistence type="predicted"/>
<keyword evidence="2" id="KW-0238">DNA-binding</keyword>
<dbReference type="InterPro" id="IPR009057">
    <property type="entry name" value="Homeodomain-like_sf"/>
</dbReference>
<evidence type="ECO:0000313" key="5">
    <source>
        <dbReference type="EMBL" id="PZF73580.1"/>
    </source>
</evidence>
<dbReference type="Pfam" id="PF02311">
    <property type="entry name" value="AraC_binding"/>
    <property type="match status" value="1"/>
</dbReference>
<dbReference type="RefSeq" id="WP_110998306.1">
    <property type="nucleotide sequence ID" value="NZ_QKTW01000011.1"/>
</dbReference>
<dbReference type="Gene3D" id="1.10.10.60">
    <property type="entry name" value="Homeodomain-like"/>
    <property type="match status" value="1"/>
</dbReference>
<evidence type="ECO:0000256" key="3">
    <source>
        <dbReference type="ARBA" id="ARBA00023163"/>
    </source>
</evidence>
<dbReference type="GO" id="GO:0003700">
    <property type="term" value="F:DNA-binding transcription factor activity"/>
    <property type="evidence" value="ECO:0007669"/>
    <property type="project" value="InterPro"/>
</dbReference>
<evidence type="ECO:0000259" key="4">
    <source>
        <dbReference type="PROSITE" id="PS01124"/>
    </source>
</evidence>
<dbReference type="PANTHER" id="PTHR43280">
    <property type="entry name" value="ARAC-FAMILY TRANSCRIPTIONAL REGULATOR"/>
    <property type="match status" value="1"/>
</dbReference>
<dbReference type="SUPFAM" id="SSF46689">
    <property type="entry name" value="Homeodomain-like"/>
    <property type="match status" value="1"/>
</dbReference>
<accession>A0A2W2AMN8</accession>
<dbReference type="InterPro" id="IPR003313">
    <property type="entry name" value="AraC-bd"/>
</dbReference>
<keyword evidence="6" id="KW-1185">Reference proteome</keyword>
<dbReference type="InterPro" id="IPR018060">
    <property type="entry name" value="HTH_AraC"/>
</dbReference>
<evidence type="ECO:0000256" key="2">
    <source>
        <dbReference type="ARBA" id="ARBA00023125"/>
    </source>
</evidence>
<dbReference type="InterPro" id="IPR014710">
    <property type="entry name" value="RmlC-like_jellyroll"/>
</dbReference>
<dbReference type="EMBL" id="QKTW01000011">
    <property type="protein sequence ID" value="PZF73580.1"/>
    <property type="molecule type" value="Genomic_DNA"/>
</dbReference>
<evidence type="ECO:0000313" key="6">
    <source>
        <dbReference type="Proteomes" id="UP000248745"/>
    </source>
</evidence>
<gene>
    <name evidence="5" type="ORF">DN068_07610</name>
</gene>
<keyword evidence="1" id="KW-0805">Transcription regulation</keyword>
<keyword evidence="3" id="KW-0804">Transcription</keyword>
<comment type="caution">
    <text evidence="5">The sequence shown here is derived from an EMBL/GenBank/DDBJ whole genome shotgun (WGS) entry which is preliminary data.</text>
</comment>